<protein>
    <submittedName>
        <fullName evidence="2">Putative F-box protein At2g33190</fullName>
    </submittedName>
</protein>
<evidence type="ECO:0000259" key="1">
    <source>
        <dbReference type="Pfam" id="PF03478"/>
    </source>
</evidence>
<accession>A0A1D1YHY8</accession>
<proteinExistence type="predicted"/>
<dbReference type="PANTHER" id="PTHR44259">
    <property type="entry name" value="OS07G0183000 PROTEIN-RELATED"/>
    <property type="match status" value="1"/>
</dbReference>
<dbReference type="Pfam" id="PF03478">
    <property type="entry name" value="Beta-prop_KIB1-4"/>
    <property type="match status" value="1"/>
</dbReference>
<evidence type="ECO:0000313" key="2">
    <source>
        <dbReference type="EMBL" id="JAT54242.1"/>
    </source>
</evidence>
<dbReference type="EMBL" id="GDJX01013694">
    <property type="protein sequence ID" value="JAT54242.1"/>
    <property type="molecule type" value="Transcribed_RNA"/>
</dbReference>
<name>A0A1D1YHY8_9ARAE</name>
<reference evidence="2" key="1">
    <citation type="submission" date="2015-07" db="EMBL/GenBank/DDBJ databases">
        <title>Transcriptome Assembly of Anthurium amnicola.</title>
        <authorList>
            <person name="Suzuki J."/>
        </authorList>
    </citation>
    <scope>NUCLEOTIDE SEQUENCE</scope>
</reference>
<dbReference type="Gene3D" id="1.20.1280.50">
    <property type="match status" value="1"/>
</dbReference>
<sequence length="409" mass="45596">MREREMDGGGGGEHRWRDWAGLPGELLASIRERLLVDDFVRFAAVCTGWRHSGPAKPAPQLPWLMVPPHSSGITCRFISPSDGKIYFVAVPELRGTRCVGSCHGWVATVSRASLEMSLVNPLTRARIPLPSLTTAPEITAVCEEGDDRVTQYRFRATGGISNLFRVEAAHGTIEKVVMSCNPTHAACKIAAGFDYFFPPASVAVGGEKWTVTNRACLMRDIVYHEGEGVFYGVDFTNRVLRWGVDDVGVLEYCRCLDFPGSGDKRHWKRHLVVHRPSGDLLLVFFDLASARSSQEVAPGRILKEMGAVRIFGYKLGGSAGSWQPLERLGGCSVFLGKNMSICLSAQEVPELRTDCVFFIDQSYTHVGRKPQRTHGSWVYDLKEGVWEPYFYRAWRNSHEAPLWFTPNIS</sequence>
<gene>
    <name evidence="2" type="primary">At2g33190_1</name>
    <name evidence="2" type="ORF">g.43107</name>
</gene>
<dbReference type="InterPro" id="IPR005174">
    <property type="entry name" value="KIB1-4_b-propeller"/>
</dbReference>
<dbReference type="AlphaFoldDB" id="A0A1D1YHY8"/>
<feature type="domain" description="KIB1-4 beta-propeller" evidence="1">
    <location>
        <begin position="77"/>
        <end position="380"/>
    </location>
</feature>
<dbReference type="InterPro" id="IPR050942">
    <property type="entry name" value="F-box_BR-signaling"/>
</dbReference>
<dbReference type="PANTHER" id="PTHR44259:SF114">
    <property type="entry name" value="OS06G0707300 PROTEIN"/>
    <property type="match status" value="1"/>
</dbReference>
<organism evidence="2">
    <name type="scientific">Anthurium amnicola</name>
    <dbReference type="NCBI Taxonomy" id="1678845"/>
    <lineage>
        <taxon>Eukaryota</taxon>
        <taxon>Viridiplantae</taxon>
        <taxon>Streptophyta</taxon>
        <taxon>Embryophyta</taxon>
        <taxon>Tracheophyta</taxon>
        <taxon>Spermatophyta</taxon>
        <taxon>Magnoliopsida</taxon>
        <taxon>Liliopsida</taxon>
        <taxon>Araceae</taxon>
        <taxon>Pothoideae</taxon>
        <taxon>Potheae</taxon>
        <taxon>Anthurium</taxon>
    </lineage>
</organism>